<dbReference type="InterPro" id="IPR052526">
    <property type="entry name" value="HTH-type_Bedaq_tolerance"/>
</dbReference>
<dbReference type="SUPFAM" id="SSF46785">
    <property type="entry name" value="Winged helix' DNA-binding domain"/>
    <property type="match status" value="1"/>
</dbReference>
<dbReference type="Proteomes" id="UP001501822">
    <property type="component" value="Unassembled WGS sequence"/>
</dbReference>
<dbReference type="RefSeq" id="WP_252804628.1">
    <property type="nucleotide sequence ID" value="NZ_BAAABM010000007.1"/>
</dbReference>
<dbReference type="InterPro" id="IPR000835">
    <property type="entry name" value="HTH_MarR-typ"/>
</dbReference>
<keyword evidence="3" id="KW-1185">Reference proteome</keyword>
<dbReference type="Gene3D" id="1.10.10.10">
    <property type="entry name" value="Winged helix-like DNA-binding domain superfamily/Winged helix DNA-binding domain"/>
    <property type="match status" value="1"/>
</dbReference>
<reference evidence="2 3" key="1">
    <citation type="journal article" date="2019" name="Int. J. Syst. Evol. Microbiol.">
        <title>The Global Catalogue of Microorganisms (GCM) 10K type strain sequencing project: providing services to taxonomists for standard genome sequencing and annotation.</title>
        <authorList>
            <consortium name="The Broad Institute Genomics Platform"/>
            <consortium name="The Broad Institute Genome Sequencing Center for Infectious Disease"/>
            <person name="Wu L."/>
            <person name="Ma J."/>
        </authorList>
    </citation>
    <scope>NUCLEOTIDE SEQUENCE [LARGE SCALE GENOMIC DNA]</scope>
    <source>
        <strain evidence="2 3">JCM 3146</strain>
    </source>
</reference>
<organism evidence="2 3">
    <name type="scientific">Actinoallomurus spadix</name>
    <dbReference type="NCBI Taxonomy" id="79912"/>
    <lineage>
        <taxon>Bacteria</taxon>
        <taxon>Bacillati</taxon>
        <taxon>Actinomycetota</taxon>
        <taxon>Actinomycetes</taxon>
        <taxon>Streptosporangiales</taxon>
        <taxon>Thermomonosporaceae</taxon>
        <taxon>Actinoallomurus</taxon>
    </lineage>
</organism>
<dbReference type="InterPro" id="IPR036388">
    <property type="entry name" value="WH-like_DNA-bd_sf"/>
</dbReference>
<feature type="domain" description="HTH marR-type" evidence="1">
    <location>
        <begin position="21"/>
        <end position="152"/>
    </location>
</feature>
<dbReference type="PROSITE" id="PS50995">
    <property type="entry name" value="HTH_MARR_2"/>
    <property type="match status" value="1"/>
</dbReference>
<accession>A0ABN0VZW6</accession>
<evidence type="ECO:0000313" key="2">
    <source>
        <dbReference type="EMBL" id="GAA0321365.1"/>
    </source>
</evidence>
<dbReference type="InterPro" id="IPR036390">
    <property type="entry name" value="WH_DNA-bd_sf"/>
</dbReference>
<evidence type="ECO:0000313" key="3">
    <source>
        <dbReference type="Proteomes" id="UP001501822"/>
    </source>
</evidence>
<sequence>MTDRGPVTTGSDEKVDFFEDFVDAVLDLLRAARRTGGAANAVAGDAISVPQLVVLGAIDVAGDRGISAVAERAGLAQPTVTRALVALERRGMVERTPHASDGRSRCVALTAPGRAVLEEKRQEIVGRFAELWADLPAGEREHAVSLVRRLSAITDRLV</sequence>
<dbReference type="PANTHER" id="PTHR39515">
    <property type="entry name" value="CONSERVED PROTEIN"/>
    <property type="match status" value="1"/>
</dbReference>
<proteinExistence type="predicted"/>
<dbReference type="SMART" id="SM00347">
    <property type="entry name" value="HTH_MARR"/>
    <property type="match status" value="1"/>
</dbReference>
<gene>
    <name evidence="2" type="ORF">GCM10010151_08910</name>
</gene>
<evidence type="ECO:0000259" key="1">
    <source>
        <dbReference type="PROSITE" id="PS50995"/>
    </source>
</evidence>
<dbReference type="Pfam" id="PF01047">
    <property type="entry name" value="MarR"/>
    <property type="match status" value="1"/>
</dbReference>
<dbReference type="PRINTS" id="PR00598">
    <property type="entry name" value="HTHMARR"/>
</dbReference>
<dbReference type="EMBL" id="BAAABM010000007">
    <property type="protein sequence ID" value="GAA0321365.1"/>
    <property type="molecule type" value="Genomic_DNA"/>
</dbReference>
<dbReference type="PANTHER" id="PTHR39515:SF2">
    <property type="entry name" value="HTH-TYPE TRANSCRIPTIONAL REGULATOR RV0880"/>
    <property type="match status" value="1"/>
</dbReference>
<comment type="caution">
    <text evidence="2">The sequence shown here is derived from an EMBL/GenBank/DDBJ whole genome shotgun (WGS) entry which is preliminary data.</text>
</comment>
<protein>
    <recommendedName>
        <fullName evidence="1">HTH marR-type domain-containing protein</fullName>
    </recommendedName>
</protein>
<name>A0ABN0VZW6_9ACTN</name>